<protein>
    <recommendedName>
        <fullName evidence="6">Glycoside hydrolase family 2</fullName>
    </recommendedName>
</protein>
<keyword evidence="2" id="KW-0378">Hydrolase</keyword>
<sequence length="816" mass="91164">MTKYICMVLAFLLSNVNAQTLDQSFRNPPESTKPWCYWYWIDGDVTKEGITKDLEAMAEVGISRVMIGNVTLNKKTGPLKMLSPDWMETTRHAFSEAKRVGVDLYMFNGPGWSQSGGPWIKPEQSMRRVTWHELVAKGGAFSKNIRPKGMDAGQDIAVLAMPNLDGVSLEGEMLEGKLFFTHHEPFTARALRVNGDLQGKLFALIDGERKWIADIHAEKGNSKTDFLADADQTFSFADTAARTFEFILQKSPKKKTKKKGSGAGPAKVVLTSVPTVAQVANKQMGRMHPTPAPTWESYVFTDTVEPSDQSVLVQQCQIINLTDQLQEDGMLSCKLPAGNWNIIYFGMETTGKQNHPAPPEATGLEVDKMNKAHVRHHFNGMFSELIKNMGPEEKAAFKGITIDSYEVGAQNWTDGFAAEFEKRNGYDPIKLLPVMTGAVIDSAALSDRFLWDLRRTVADMIAENYVGELRDCAHEHGLALWCENYGHWGFPAEFLLYGGHADEVGGEFWVTPKDRGTIECRAASSAAHIYGKRRVYAEAFTNRLMPDPPFSFKARGEELFCEGINHFVLHVYVHQPRDGEPGKNPWFGTPFHRNTPWFKDSKDWITYLRRCHYMLQQGDPAADVAVYIGDFAPQMTGPANPVPGGYDYDYINSDVILRRLQVVDGEWVVFDEDDPKRIAARYRVLAMPTVKHIRPQVLARLEELRRAGGRTVDSVPVSASMLEDAGVAPMVSNASFPLRWTARRLEDGMVFFLSNFGETGRCEVTLRASGERVELFNPVTGAISTPQRVSKESGGIRVGFDVGKKDDSCFVVVRGK</sequence>
<dbReference type="PANTHER" id="PTHR43817">
    <property type="entry name" value="GLYCOSYL HYDROLASE"/>
    <property type="match status" value="1"/>
</dbReference>
<organism evidence="4 5">
    <name type="scientific">Pontiella desulfatans</name>
    <dbReference type="NCBI Taxonomy" id="2750659"/>
    <lineage>
        <taxon>Bacteria</taxon>
        <taxon>Pseudomonadati</taxon>
        <taxon>Kiritimatiellota</taxon>
        <taxon>Kiritimatiellia</taxon>
        <taxon>Kiritimatiellales</taxon>
        <taxon>Pontiellaceae</taxon>
        <taxon>Pontiella</taxon>
    </lineage>
</organism>
<keyword evidence="5" id="KW-1185">Reference proteome</keyword>
<gene>
    <name evidence="4" type="ORF">PDESU_01833</name>
</gene>
<evidence type="ECO:0000256" key="1">
    <source>
        <dbReference type="ARBA" id="ARBA00022729"/>
    </source>
</evidence>
<keyword evidence="1 3" id="KW-0732">Signal</keyword>
<proteinExistence type="predicted"/>
<feature type="chain" id="PRO_5025514771" description="Glycoside hydrolase family 2" evidence="3">
    <location>
        <begin position="19"/>
        <end position="816"/>
    </location>
</feature>
<evidence type="ECO:0000256" key="2">
    <source>
        <dbReference type="ARBA" id="ARBA00022801"/>
    </source>
</evidence>
<dbReference type="PANTHER" id="PTHR43817:SF1">
    <property type="entry name" value="HYDROLASE, FAMILY 43, PUTATIVE (AFU_ORTHOLOGUE AFUA_3G01660)-RELATED"/>
    <property type="match status" value="1"/>
</dbReference>
<evidence type="ECO:0000313" key="4">
    <source>
        <dbReference type="EMBL" id="VGO13277.1"/>
    </source>
</evidence>
<name>A0A6C2U076_PONDE</name>
<dbReference type="EMBL" id="CAAHFG010000001">
    <property type="protein sequence ID" value="VGO13277.1"/>
    <property type="molecule type" value="Genomic_DNA"/>
</dbReference>
<evidence type="ECO:0008006" key="6">
    <source>
        <dbReference type="Google" id="ProtNLM"/>
    </source>
</evidence>
<evidence type="ECO:0000313" key="5">
    <source>
        <dbReference type="Proteomes" id="UP000366872"/>
    </source>
</evidence>
<evidence type="ECO:0000256" key="3">
    <source>
        <dbReference type="SAM" id="SignalP"/>
    </source>
</evidence>
<dbReference type="AlphaFoldDB" id="A0A6C2U076"/>
<dbReference type="Proteomes" id="UP000366872">
    <property type="component" value="Unassembled WGS sequence"/>
</dbReference>
<reference evidence="4 5" key="1">
    <citation type="submission" date="2019-04" db="EMBL/GenBank/DDBJ databases">
        <authorList>
            <person name="Van Vliet M D."/>
        </authorList>
    </citation>
    <scope>NUCLEOTIDE SEQUENCE [LARGE SCALE GENOMIC DNA]</scope>
    <source>
        <strain evidence="4 5">F1</strain>
    </source>
</reference>
<accession>A0A6C2U076</accession>
<dbReference type="GO" id="GO:0016787">
    <property type="term" value="F:hydrolase activity"/>
    <property type="evidence" value="ECO:0007669"/>
    <property type="project" value="UniProtKB-KW"/>
</dbReference>
<dbReference type="Pfam" id="PF17132">
    <property type="entry name" value="Glyco_hydro_106"/>
    <property type="match status" value="1"/>
</dbReference>
<dbReference type="RefSeq" id="WP_136078861.1">
    <property type="nucleotide sequence ID" value="NZ_CAAHFG010000001.1"/>
</dbReference>
<feature type="signal peptide" evidence="3">
    <location>
        <begin position="1"/>
        <end position="18"/>
    </location>
</feature>